<dbReference type="Pfam" id="PF01751">
    <property type="entry name" value="Toprim"/>
    <property type="match status" value="1"/>
</dbReference>
<evidence type="ECO:0000256" key="8">
    <source>
        <dbReference type="ARBA" id="ARBA00031985"/>
    </source>
</evidence>
<feature type="coiled-coil region" evidence="11">
    <location>
        <begin position="493"/>
        <end position="520"/>
    </location>
</feature>
<keyword evidence="11" id="KW-0175">Coiled coil</keyword>
<keyword evidence="4" id="KW-0799">Topoisomerase</keyword>
<dbReference type="Proteomes" id="UP000701702">
    <property type="component" value="Unassembled WGS sequence"/>
</dbReference>
<dbReference type="Gene3D" id="3.40.50.140">
    <property type="match status" value="1"/>
</dbReference>
<evidence type="ECO:0000256" key="1">
    <source>
        <dbReference type="ARBA" id="ARBA00000213"/>
    </source>
</evidence>
<evidence type="ECO:0000259" key="12">
    <source>
        <dbReference type="PROSITE" id="PS52039"/>
    </source>
</evidence>
<comment type="caution">
    <text evidence="13">The sequence shown here is derived from an EMBL/GenBank/DDBJ whole genome shotgun (WGS) entry which is preliminary data.</text>
</comment>
<proteinExistence type="inferred from homology"/>
<dbReference type="SMART" id="SM00437">
    <property type="entry name" value="TOP1Ac"/>
    <property type="match status" value="1"/>
</dbReference>
<evidence type="ECO:0000256" key="2">
    <source>
        <dbReference type="ARBA" id="ARBA00009446"/>
    </source>
</evidence>
<organism evidence="13 14">
    <name type="scientific">Cupriavidus pinatubonensis</name>
    <dbReference type="NCBI Taxonomy" id="248026"/>
    <lineage>
        <taxon>Bacteria</taxon>
        <taxon>Pseudomonadati</taxon>
        <taxon>Pseudomonadota</taxon>
        <taxon>Betaproteobacteria</taxon>
        <taxon>Burkholderiales</taxon>
        <taxon>Burkholderiaceae</taxon>
        <taxon>Cupriavidus</taxon>
    </lineage>
</organism>
<evidence type="ECO:0000256" key="10">
    <source>
        <dbReference type="ARBA" id="ARBA00032877"/>
    </source>
</evidence>
<evidence type="ECO:0000256" key="3">
    <source>
        <dbReference type="ARBA" id="ARBA00012891"/>
    </source>
</evidence>
<dbReference type="SMART" id="SM00436">
    <property type="entry name" value="TOP1Bc"/>
    <property type="match status" value="1"/>
</dbReference>
<dbReference type="InterPro" id="IPR013497">
    <property type="entry name" value="Topo_IA_cen"/>
</dbReference>
<accession>A0ABM8WQW7</accession>
<dbReference type="PANTHER" id="PTHR42785:SF1">
    <property type="entry name" value="DNA TOPOISOMERASE"/>
    <property type="match status" value="1"/>
</dbReference>
<evidence type="ECO:0000313" key="14">
    <source>
        <dbReference type="Proteomes" id="UP000701702"/>
    </source>
</evidence>
<dbReference type="InterPro" id="IPR013826">
    <property type="entry name" value="Topo_IA_cen_sub3"/>
</dbReference>
<comment type="catalytic activity">
    <reaction evidence="1">
        <text>ATP-independent breakage of single-stranded DNA, followed by passage and rejoining.</text>
        <dbReference type="EC" id="5.6.2.1"/>
    </reaction>
</comment>
<gene>
    <name evidence="13" type="primary">topA</name>
    <name evidence="13" type="ORF">LMG23994_01647</name>
</gene>
<dbReference type="SUPFAM" id="SSF56712">
    <property type="entry name" value="Prokaryotic type I DNA topoisomerase"/>
    <property type="match status" value="1"/>
</dbReference>
<evidence type="ECO:0000256" key="9">
    <source>
        <dbReference type="ARBA" id="ARBA00032235"/>
    </source>
</evidence>
<dbReference type="InterPro" id="IPR006171">
    <property type="entry name" value="TOPRIM_dom"/>
</dbReference>
<reference evidence="13 14" key="1">
    <citation type="submission" date="2021-08" db="EMBL/GenBank/DDBJ databases">
        <authorList>
            <person name="Peeters C."/>
        </authorList>
    </citation>
    <scope>NUCLEOTIDE SEQUENCE [LARGE SCALE GENOMIC DNA]</scope>
    <source>
        <strain evidence="13 14">LMG 23994</strain>
    </source>
</reference>
<keyword evidence="14" id="KW-1185">Reference proteome</keyword>
<evidence type="ECO:0000256" key="11">
    <source>
        <dbReference type="SAM" id="Coils"/>
    </source>
</evidence>
<dbReference type="InterPro" id="IPR023405">
    <property type="entry name" value="Topo_IA_core_domain"/>
</dbReference>
<evidence type="ECO:0000256" key="4">
    <source>
        <dbReference type="ARBA" id="ARBA00023029"/>
    </source>
</evidence>
<dbReference type="EC" id="5.6.2.1" evidence="3"/>
<dbReference type="GO" id="GO:0003917">
    <property type="term" value="F:DNA topoisomerase type I (single strand cut, ATP-independent) activity"/>
    <property type="evidence" value="ECO:0007669"/>
    <property type="project" value="UniProtKB-EC"/>
</dbReference>
<dbReference type="InterPro" id="IPR013824">
    <property type="entry name" value="Topo_IA_cen_sub1"/>
</dbReference>
<dbReference type="PROSITE" id="PS52039">
    <property type="entry name" value="TOPO_IA_2"/>
    <property type="match status" value="1"/>
</dbReference>
<evidence type="ECO:0000256" key="7">
    <source>
        <dbReference type="ARBA" id="ARBA00030003"/>
    </source>
</evidence>
<dbReference type="Gene3D" id="1.10.290.10">
    <property type="entry name" value="Topoisomerase I, domain 4"/>
    <property type="match status" value="1"/>
</dbReference>
<comment type="similarity">
    <text evidence="2">Belongs to the type IA topoisomerase family.</text>
</comment>
<feature type="domain" description="Topo IA-type catalytic" evidence="12">
    <location>
        <begin position="137"/>
        <end position="522"/>
    </location>
</feature>
<evidence type="ECO:0000313" key="13">
    <source>
        <dbReference type="EMBL" id="CAG9169755.1"/>
    </source>
</evidence>
<dbReference type="PANTHER" id="PTHR42785">
    <property type="entry name" value="DNA TOPOISOMERASE, TYPE IA, CORE"/>
    <property type="match status" value="1"/>
</dbReference>
<keyword evidence="6 13" id="KW-0413">Isomerase</keyword>
<dbReference type="Gene3D" id="1.10.460.10">
    <property type="entry name" value="Topoisomerase I, domain 2"/>
    <property type="match status" value="2"/>
</dbReference>
<dbReference type="RefSeq" id="WP_224001215.1">
    <property type="nucleotide sequence ID" value="NZ_CAJZAF010000007.1"/>
</dbReference>
<protein>
    <recommendedName>
        <fullName evidence="3">DNA topoisomerase</fullName>
        <ecNumber evidence="3">5.6.2.1</ecNumber>
    </recommendedName>
    <alternativeName>
        <fullName evidence="10">Omega-protein</fullName>
    </alternativeName>
    <alternativeName>
        <fullName evidence="9">Relaxing enzyme</fullName>
    </alternativeName>
    <alternativeName>
        <fullName evidence="7">Swivelase</fullName>
    </alternativeName>
    <alternativeName>
        <fullName evidence="8">Untwisting enzyme</fullName>
    </alternativeName>
</protein>
<dbReference type="InterPro" id="IPR000380">
    <property type="entry name" value="Topo_IA"/>
</dbReference>
<keyword evidence="5" id="KW-0238">DNA-binding</keyword>
<dbReference type="InterPro" id="IPR003601">
    <property type="entry name" value="Topo_IA_2"/>
</dbReference>
<name>A0ABM8WQW7_9BURK</name>
<dbReference type="Gene3D" id="2.60.510.20">
    <property type="match status" value="1"/>
</dbReference>
<evidence type="ECO:0000256" key="5">
    <source>
        <dbReference type="ARBA" id="ARBA00023125"/>
    </source>
</evidence>
<dbReference type="PRINTS" id="PR00417">
    <property type="entry name" value="PRTPISMRASEI"/>
</dbReference>
<sequence>MSRDLVIIESPGKLRTLYGVFSNIGLHADICATIGHFLENPRDLTDLGIAYRDGEFVETKRQPHRPDSFSCLRDHLRRCGGRILIATDDDQEGHVIAQDVATLIREMGIRQPVYRMTFAGLDSDSVREALNRLMPVDPTKAVPGTARRIADRLIGGWFSDFAGNRPVGRVQSALLSLSDQGIPHSHINVKMPASDGGKPFVGQLPVYGASTPAQLIAELGVFELPPAPVQESITASMALPFNYGDALVELNEALGMGVEAAADLLQQMYEAGDITYPRTASRGFFGAGAAAVERLARVKGLLAFKKDRVPLVSPDTNGSHEAIRLLNEGLLQRLDMGKPVKLHATPRDAALSLIARRAVESGVPVQRDTPDLMGAPEWARTIEWHRDTRRAVLPWRAAEPPQTARIDQKAALIEAMMRHGIGRPSTWPTHASKFVSRQLVDDAFRLTRKGEAFLAAAPTALRNVLASARIEALLNNESAEVAELVEAALLAAANQDESAVERFVEQLETLANEYDDLEHRIRPAF</sequence>
<dbReference type="EMBL" id="CAJZAF010000007">
    <property type="protein sequence ID" value="CAG9169755.1"/>
    <property type="molecule type" value="Genomic_DNA"/>
</dbReference>
<dbReference type="InterPro" id="IPR003602">
    <property type="entry name" value="Topo_IA_DNA-bd_dom"/>
</dbReference>
<evidence type="ECO:0000256" key="6">
    <source>
        <dbReference type="ARBA" id="ARBA00023235"/>
    </source>
</evidence>